<dbReference type="InterPro" id="IPR029055">
    <property type="entry name" value="Ntn_hydrolases_N"/>
</dbReference>
<dbReference type="Proteomes" id="UP001597115">
    <property type="component" value="Unassembled WGS sequence"/>
</dbReference>
<accession>A0ABW4HZG0</accession>
<dbReference type="SUPFAM" id="SSF56235">
    <property type="entry name" value="N-terminal nucleophile aminohydrolases (Ntn hydrolases)"/>
    <property type="match status" value="1"/>
</dbReference>
<evidence type="ECO:0000313" key="1">
    <source>
        <dbReference type="EMBL" id="MFD1610597.1"/>
    </source>
</evidence>
<sequence>MTYCLGMLLESGLVLMADTRTNAGVDNFSTFRKLHVLADGPDRQIYAATAGSLSVSQTVIGTLREDQLASDSGEPKPCLGEAPTMFRVAQLVGEAVEHAGASVGAALDRAHIESHVDVLVGGRVGDGPLKLFEVYSVGNFIECTQDVPFLQIGETKYGRPILDRTLRYDTPLADAVKLGCLSFDATMKSNLGVAQPIDVLVIPADRALAPISHRIERHDPYFVELQERWQQGLRKTAASLPTPRWMK</sequence>
<dbReference type="InterPro" id="IPR016545">
    <property type="entry name" value="UCP009120_prtse"/>
</dbReference>
<dbReference type="RefSeq" id="WP_380886414.1">
    <property type="nucleotide sequence ID" value="NZ_JBHUDY010000001.1"/>
</dbReference>
<protein>
    <submittedName>
        <fullName evidence="1">Peptidase</fullName>
    </submittedName>
</protein>
<reference evidence="2" key="1">
    <citation type="journal article" date="2019" name="Int. J. Syst. Evol. Microbiol.">
        <title>The Global Catalogue of Microorganisms (GCM) 10K type strain sequencing project: providing services to taxonomists for standard genome sequencing and annotation.</title>
        <authorList>
            <consortium name="The Broad Institute Genomics Platform"/>
            <consortium name="The Broad Institute Genome Sequencing Center for Infectious Disease"/>
            <person name="Wu L."/>
            <person name="Ma J."/>
        </authorList>
    </citation>
    <scope>NUCLEOTIDE SEQUENCE [LARGE SCALE GENOMIC DNA]</scope>
    <source>
        <strain evidence="2">CGMCC 1.16275</strain>
    </source>
</reference>
<proteinExistence type="predicted"/>
<comment type="caution">
    <text evidence="1">The sequence shown here is derived from an EMBL/GenBank/DDBJ whole genome shotgun (WGS) entry which is preliminary data.</text>
</comment>
<dbReference type="Gene3D" id="3.60.20.10">
    <property type="entry name" value="Glutamine Phosphoribosylpyrophosphate, subunit 1, domain 1"/>
    <property type="match status" value="1"/>
</dbReference>
<keyword evidence="2" id="KW-1185">Reference proteome</keyword>
<gene>
    <name evidence="1" type="ORF">ACFSCW_02130</name>
</gene>
<name>A0ABW4HZG0_9SPHN</name>
<organism evidence="1 2">
    <name type="scientific">Sphingomonas tabacisoli</name>
    <dbReference type="NCBI Taxonomy" id="2249466"/>
    <lineage>
        <taxon>Bacteria</taxon>
        <taxon>Pseudomonadati</taxon>
        <taxon>Pseudomonadota</taxon>
        <taxon>Alphaproteobacteria</taxon>
        <taxon>Sphingomonadales</taxon>
        <taxon>Sphingomonadaceae</taxon>
        <taxon>Sphingomonas</taxon>
    </lineage>
</organism>
<dbReference type="EMBL" id="JBHUDY010000001">
    <property type="protein sequence ID" value="MFD1610597.1"/>
    <property type="molecule type" value="Genomic_DNA"/>
</dbReference>
<dbReference type="PIRSF" id="PIRSF009120">
    <property type="entry name" value="UCP009120_prtse"/>
    <property type="match status" value="1"/>
</dbReference>
<evidence type="ECO:0000313" key="2">
    <source>
        <dbReference type="Proteomes" id="UP001597115"/>
    </source>
</evidence>